<organism evidence="5 6">
    <name type="scientific">Roseibium marinum</name>
    <dbReference type="NCBI Taxonomy" id="281252"/>
    <lineage>
        <taxon>Bacteria</taxon>
        <taxon>Pseudomonadati</taxon>
        <taxon>Pseudomonadota</taxon>
        <taxon>Alphaproteobacteria</taxon>
        <taxon>Hyphomicrobiales</taxon>
        <taxon>Stappiaceae</taxon>
        <taxon>Roseibium</taxon>
    </lineage>
</organism>
<evidence type="ECO:0000259" key="4">
    <source>
        <dbReference type="SMART" id="SM00642"/>
    </source>
</evidence>
<dbReference type="InterPro" id="IPR017853">
    <property type="entry name" value="GH"/>
</dbReference>
<name>A0A2S3V4H5_9HYPH</name>
<dbReference type="SUPFAM" id="SSF51445">
    <property type="entry name" value="(Trans)glycosidases"/>
    <property type="match status" value="1"/>
</dbReference>
<evidence type="ECO:0000313" key="5">
    <source>
        <dbReference type="EMBL" id="POF34569.1"/>
    </source>
</evidence>
<dbReference type="Gene3D" id="2.60.40.1180">
    <property type="entry name" value="Golgi alpha-mannosidase II"/>
    <property type="match status" value="1"/>
</dbReference>
<dbReference type="PANTHER" id="PTHR10357">
    <property type="entry name" value="ALPHA-AMYLASE FAMILY MEMBER"/>
    <property type="match status" value="1"/>
</dbReference>
<dbReference type="Gene3D" id="3.20.20.80">
    <property type="entry name" value="Glycosidases"/>
    <property type="match status" value="1"/>
</dbReference>
<dbReference type="FunFam" id="3.90.400.10:FF:000002">
    <property type="entry name" value="Sucrose isomerase"/>
    <property type="match status" value="1"/>
</dbReference>
<dbReference type="Proteomes" id="UP000236959">
    <property type="component" value="Unassembled WGS sequence"/>
</dbReference>
<evidence type="ECO:0000256" key="3">
    <source>
        <dbReference type="ARBA" id="ARBA00023295"/>
    </source>
</evidence>
<dbReference type="CDD" id="cd11330">
    <property type="entry name" value="AmyAc_OligoGlu"/>
    <property type="match status" value="1"/>
</dbReference>
<feature type="domain" description="Glycosyl hydrolase family 13 catalytic" evidence="4">
    <location>
        <begin position="31"/>
        <end position="420"/>
    </location>
</feature>
<dbReference type="PANTHER" id="PTHR10357:SF179">
    <property type="entry name" value="NEUTRAL AND BASIC AMINO ACID TRANSPORT PROTEIN RBAT"/>
    <property type="match status" value="1"/>
</dbReference>
<sequence>MFEEAETGQEAEMPEKIINDPDWWRGAVIYQIYPRSFNDTNGDGTGDLNGVTERLDYITSLGVDAIWLSPFFTSPMDDFGYDVSDYEDVDPLFGTLADFDRMLAAAHERGLKVIIDLVISHTSDQHPWFRESRSSRDNPKADWYVWADAKADGTPPTNWLSIFGGPAWEWDSRRRQYFMHNFLASQPDLNFHNRDVQNAVLAAARFWLARGVDGFRLDTVNFYFHDALLRDNPPLGAGETPSTVEASNPYGYQDHLYDKTRPENLLFLERLRALLDQYPGTTSVGEIGADGQAAELTASYTEADRRIHMAYSFDLLTPQHSAAYIRRTVEDMNAGIGSGWASWALSNHDVKRVASRWGNGLDLTKFAPLATALCASLRGTPCLYQGEELGLTQAEVPFEKLQDPYGIRFWPDYKGRDGCRTPMPWVRDNAHAGFSDADPWLPVAPEHRDRAVFEQDKDEQSVLNRNRAFFAWRQRKTALRKGDMAFLDSPGETLVFTRSFQGETVLCAFNLGNTPATFSLSGLDLESLNAPGFTGTASGSEISLKGLDAVFARVKG</sequence>
<evidence type="ECO:0000256" key="1">
    <source>
        <dbReference type="ARBA" id="ARBA00008061"/>
    </source>
</evidence>
<dbReference type="SUPFAM" id="SSF51011">
    <property type="entry name" value="Glycosyl hydrolase domain"/>
    <property type="match status" value="1"/>
</dbReference>
<protein>
    <submittedName>
        <fullName evidence="5">Alpha-glucosidase</fullName>
    </submittedName>
</protein>
<gene>
    <name evidence="5" type="ORF">CLV41_1011025</name>
</gene>
<keyword evidence="3" id="KW-0326">Glycosidase</keyword>
<dbReference type="Pfam" id="PF00128">
    <property type="entry name" value="Alpha-amylase"/>
    <property type="match status" value="1"/>
</dbReference>
<dbReference type="InterPro" id="IPR006047">
    <property type="entry name" value="GH13_cat_dom"/>
</dbReference>
<reference evidence="5 6" key="1">
    <citation type="submission" date="2018-01" db="EMBL/GenBank/DDBJ databases">
        <title>Genomic Encyclopedia of Archaeal and Bacterial Type Strains, Phase II (KMG-II): from individual species to whole genera.</title>
        <authorList>
            <person name="Goeker M."/>
        </authorList>
    </citation>
    <scope>NUCLEOTIDE SEQUENCE [LARGE SCALE GENOMIC DNA]</scope>
    <source>
        <strain evidence="5 6">DSM 17023</strain>
    </source>
</reference>
<keyword evidence="2" id="KW-0378">Hydrolase</keyword>
<accession>A0A2S3V4H5</accession>
<dbReference type="EMBL" id="PPCN01000001">
    <property type="protein sequence ID" value="POF34569.1"/>
    <property type="molecule type" value="Genomic_DNA"/>
</dbReference>
<dbReference type="SMART" id="SM00642">
    <property type="entry name" value="Aamy"/>
    <property type="match status" value="1"/>
</dbReference>
<dbReference type="GO" id="GO:0004556">
    <property type="term" value="F:alpha-amylase activity"/>
    <property type="evidence" value="ECO:0007669"/>
    <property type="project" value="TreeGrafter"/>
</dbReference>
<comment type="caution">
    <text evidence="5">The sequence shown here is derived from an EMBL/GenBank/DDBJ whole genome shotgun (WGS) entry which is preliminary data.</text>
</comment>
<dbReference type="Gene3D" id="3.90.400.10">
    <property type="entry name" value="Oligo-1,6-glucosidase, Domain 2"/>
    <property type="match status" value="1"/>
</dbReference>
<proteinExistence type="inferred from homology"/>
<dbReference type="InterPro" id="IPR013780">
    <property type="entry name" value="Glyco_hydro_b"/>
</dbReference>
<keyword evidence="6" id="KW-1185">Reference proteome</keyword>
<comment type="similarity">
    <text evidence="1">Belongs to the glycosyl hydrolase 13 family.</text>
</comment>
<dbReference type="OrthoDB" id="9805159at2"/>
<dbReference type="InterPro" id="IPR045857">
    <property type="entry name" value="O16G_dom_2"/>
</dbReference>
<dbReference type="GO" id="GO:0009313">
    <property type="term" value="P:oligosaccharide catabolic process"/>
    <property type="evidence" value="ECO:0007669"/>
    <property type="project" value="TreeGrafter"/>
</dbReference>
<evidence type="ECO:0000313" key="6">
    <source>
        <dbReference type="Proteomes" id="UP000236959"/>
    </source>
</evidence>
<dbReference type="AlphaFoldDB" id="A0A2S3V4H5"/>
<evidence type="ECO:0000256" key="2">
    <source>
        <dbReference type="ARBA" id="ARBA00022801"/>
    </source>
</evidence>